<sequence>MSEKLNLLDVCPEFFTTGVFNPAAAILTWLKNEDAYWEYQGESSSERPHAELSGGGCSNGFIDMPAILKYPYICEILGKELGKRLKMSGVEADWVISSPYSAITLGHEVAKELGAIFGHPIKDPTDPKQKRMLWRGRLLPKGSRVLQVEELITTTSTIVEVRNAVEEVHKGKYLQWFAMVGTAVHRPALLPVVFAIPRIVALLEKEMQNYIKDKITGTTNCPYCEVGSEKLRPRDNWAELTGT</sequence>
<dbReference type="CDD" id="cd06223">
    <property type="entry name" value="PRTases_typeI"/>
    <property type="match status" value="1"/>
</dbReference>
<reference evidence="1 2" key="1">
    <citation type="journal article" date="2016" name="Nat. Commun.">
        <title>Thousands of microbial genomes shed light on interconnected biogeochemical processes in an aquifer system.</title>
        <authorList>
            <person name="Anantharaman K."/>
            <person name="Brown C.T."/>
            <person name="Hug L.A."/>
            <person name="Sharon I."/>
            <person name="Castelle C.J."/>
            <person name="Probst A.J."/>
            <person name="Thomas B.C."/>
            <person name="Singh A."/>
            <person name="Wilkins M.J."/>
            <person name="Karaoz U."/>
            <person name="Brodie E.L."/>
            <person name="Williams K.H."/>
            <person name="Hubbard S.S."/>
            <person name="Banfield J.F."/>
        </authorList>
    </citation>
    <scope>NUCLEOTIDE SEQUENCE [LARGE SCALE GENOMIC DNA]</scope>
</reference>
<gene>
    <name evidence="1" type="ORF">A3H64_02685</name>
</gene>
<evidence type="ECO:0000313" key="2">
    <source>
        <dbReference type="Proteomes" id="UP000178186"/>
    </source>
</evidence>
<accession>A0A1G2H2R0</accession>
<dbReference type="SUPFAM" id="SSF53271">
    <property type="entry name" value="PRTase-like"/>
    <property type="match status" value="1"/>
</dbReference>
<name>A0A1G2H2R0_9BACT</name>
<proteinExistence type="predicted"/>
<dbReference type="Proteomes" id="UP000178186">
    <property type="component" value="Unassembled WGS sequence"/>
</dbReference>
<evidence type="ECO:0008006" key="3">
    <source>
        <dbReference type="Google" id="ProtNLM"/>
    </source>
</evidence>
<comment type="caution">
    <text evidence="1">The sequence shown here is derived from an EMBL/GenBank/DDBJ whole genome shotgun (WGS) entry which is preliminary data.</text>
</comment>
<organism evidence="1 2">
    <name type="scientific">Candidatus Ryanbacteria bacterium RIFCSPLOWO2_02_FULL_45_11c</name>
    <dbReference type="NCBI Taxonomy" id="1802128"/>
    <lineage>
        <taxon>Bacteria</taxon>
        <taxon>Candidatus Ryaniibacteriota</taxon>
    </lineage>
</organism>
<dbReference type="InterPro" id="IPR000836">
    <property type="entry name" value="PRTase_dom"/>
</dbReference>
<evidence type="ECO:0000313" key="1">
    <source>
        <dbReference type="EMBL" id="OGZ56762.1"/>
    </source>
</evidence>
<dbReference type="InterPro" id="IPR029057">
    <property type="entry name" value="PRTase-like"/>
</dbReference>
<dbReference type="EMBL" id="MHNY01000003">
    <property type="protein sequence ID" value="OGZ56762.1"/>
    <property type="molecule type" value="Genomic_DNA"/>
</dbReference>
<dbReference type="AlphaFoldDB" id="A0A1G2H2R0"/>
<dbReference type="Gene3D" id="3.40.50.2020">
    <property type="match status" value="1"/>
</dbReference>
<dbReference type="STRING" id="1802128.A3H64_02685"/>
<protein>
    <recommendedName>
        <fullName evidence="3">Phosphoribosyltransferase domain-containing protein</fullName>
    </recommendedName>
</protein>